<sequence>MAIVMQEQMSGMMGGMMGGGMMGMQDAGSTGPGKDTFNNAAQSQQGWQNGGDIQSYQGPQRGGRGRGRGRSGARGGGFGYGRGGSGGGSDAGYAGHQEQRASFDSNQDGGWGNGGAQPWATADTQAWEVGNANGVAVPEPPSAPSAPTSQIDDGESPMTRKHGGQMVKIGDRWQWVPAG</sequence>
<dbReference type="EMBL" id="KV417306">
    <property type="protein sequence ID" value="KZO92888.1"/>
    <property type="molecule type" value="Genomic_DNA"/>
</dbReference>
<dbReference type="AlphaFoldDB" id="A0A167IRJ5"/>
<dbReference type="Proteomes" id="UP000076738">
    <property type="component" value="Unassembled WGS sequence"/>
</dbReference>
<organism evidence="2 3">
    <name type="scientific">Calocera viscosa (strain TUFC12733)</name>
    <dbReference type="NCBI Taxonomy" id="1330018"/>
    <lineage>
        <taxon>Eukaryota</taxon>
        <taxon>Fungi</taxon>
        <taxon>Dikarya</taxon>
        <taxon>Basidiomycota</taxon>
        <taxon>Agaricomycotina</taxon>
        <taxon>Dacrymycetes</taxon>
        <taxon>Dacrymycetales</taxon>
        <taxon>Dacrymycetaceae</taxon>
        <taxon>Calocera</taxon>
    </lineage>
</organism>
<reference evidence="2 3" key="1">
    <citation type="journal article" date="2016" name="Mol. Biol. Evol.">
        <title>Comparative Genomics of Early-Diverging Mushroom-Forming Fungi Provides Insights into the Origins of Lignocellulose Decay Capabilities.</title>
        <authorList>
            <person name="Nagy L.G."/>
            <person name="Riley R."/>
            <person name="Tritt A."/>
            <person name="Adam C."/>
            <person name="Daum C."/>
            <person name="Floudas D."/>
            <person name="Sun H."/>
            <person name="Yadav J.S."/>
            <person name="Pangilinan J."/>
            <person name="Larsson K.H."/>
            <person name="Matsuura K."/>
            <person name="Barry K."/>
            <person name="Labutti K."/>
            <person name="Kuo R."/>
            <person name="Ohm R.A."/>
            <person name="Bhattacharya S.S."/>
            <person name="Shirouzu T."/>
            <person name="Yoshinaga Y."/>
            <person name="Martin F.M."/>
            <person name="Grigoriev I.V."/>
            <person name="Hibbett D.S."/>
        </authorList>
    </citation>
    <scope>NUCLEOTIDE SEQUENCE [LARGE SCALE GENOMIC DNA]</scope>
    <source>
        <strain evidence="2 3">TUFC12733</strain>
    </source>
</reference>
<feature type="compositionally biased region" description="Gly residues" evidence="1">
    <location>
        <begin position="72"/>
        <end position="90"/>
    </location>
</feature>
<feature type="compositionally biased region" description="Polar residues" evidence="1">
    <location>
        <begin position="36"/>
        <end position="58"/>
    </location>
</feature>
<protein>
    <submittedName>
        <fullName evidence="2">Uncharacterized protein</fullName>
    </submittedName>
</protein>
<feature type="region of interest" description="Disordered" evidence="1">
    <location>
        <begin position="24"/>
        <end position="179"/>
    </location>
</feature>
<proteinExistence type="predicted"/>
<accession>A0A167IRJ5</accession>
<dbReference type="STRING" id="1330018.A0A167IRJ5"/>
<evidence type="ECO:0000313" key="2">
    <source>
        <dbReference type="EMBL" id="KZO92888.1"/>
    </source>
</evidence>
<keyword evidence="3" id="KW-1185">Reference proteome</keyword>
<name>A0A167IRJ5_CALVF</name>
<gene>
    <name evidence="2" type="ORF">CALVIDRAFT_566991</name>
</gene>
<evidence type="ECO:0000256" key="1">
    <source>
        <dbReference type="SAM" id="MobiDB-lite"/>
    </source>
</evidence>
<evidence type="ECO:0000313" key="3">
    <source>
        <dbReference type="Proteomes" id="UP000076738"/>
    </source>
</evidence>